<evidence type="ECO:0000313" key="3">
    <source>
        <dbReference type="EMBL" id="APH74930.1"/>
    </source>
</evidence>
<keyword evidence="2" id="KW-1133">Transmembrane helix</keyword>
<evidence type="ECO:0000256" key="2">
    <source>
        <dbReference type="SAM" id="Phobius"/>
    </source>
</evidence>
<dbReference type="AlphaFoldDB" id="A0A1L3SZW8"/>
<keyword evidence="3" id="KW-0614">Plasmid</keyword>
<dbReference type="EMBL" id="CP018172">
    <property type="protein sequence ID" value="APH74930.1"/>
    <property type="molecule type" value="Genomic_DNA"/>
</dbReference>
<keyword evidence="2" id="KW-0472">Membrane</keyword>
<evidence type="ECO:0000256" key="1">
    <source>
        <dbReference type="SAM" id="MobiDB-lite"/>
    </source>
</evidence>
<organism evidence="3 4">
    <name type="scientific">Aquibium oceanicum</name>
    <dbReference type="NCBI Taxonomy" id="1670800"/>
    <lineage>
        <taxon>Bacteria</taxon>
        <taxon>Pseudomonadati</taxon>
        <taxon>Pseudomonadota</taxon>
        <taxon>Alphaproteobacteria</taxon>
        <taxon>Hyphomicrobiales</taxon>
        <taxon>Phyllobacteriaceae</taxon>
        <taxon>Aquibium</taxon>
    </lineage>
</organism>
<name>A0A1L3SZW8_9HYPH</name>
<evidence type="ECO:0000313" key="4">
    <source>
        <dbReference type="Proteomes" id="UP000182840"/>
    </source>
</evidence>
<evidence type="ECO:0008006" key="5">
    <source>
        <dbReference type="Google" id="ProtNLM"/>
    </source>
</evidence>
<protein>
    <recommendedName>
        <fullName evidence="5">DUF2933 domain-containing protein</fullName>
    </recommendedName>
</protein>
<geneLocation type="plasmid" evidence="3">
    <name>unnamed1</name>
</geneLocation>
<reference evidence="3 4" key="1">
    <citation type="submission" date="2016-11" db="EMBL/GenBank/DDBJ databases">
        <title>Mesorhizobium oceanicum sp. nov., isolated from deep seawater in South China Sea.</title>
        <authorList>
            <person name="Fu G.-Y."/>
        </authorList>
    </citation>
    <scope>NUCLEOTIDE SEQUENCE [LARGE SCALE GENOMIC DNA]</scope>
    <source>
        <strain evidence="3 4">B7</strain>
        <plasmid evidence="4">Plasmid unnamed1</plasmid>
    </source>
</reference>
<gene>
    <name evidence="3" type="ORF">BSQ44_25945</name>
</gene>
<dbReference type="OrthoDB" id="8266027at2"/>
<dbReference type="RefSeq" id="WP_072608383.1">
    <property type="nucleotide sequence ID" value="NZ_JBHRXM010000024.1"/>
</dbReference>
<feature type="region of interest" description="Disordered" evidence="1">
    <location>
        <begin position="95"/>
        <end position="116"/>
    </location>
</feature>
<sequence length="116" mass="11975">MTTTPPQAAAERSLSSDVLHAAKYYLGGRRTLMLAGVAIATAGLAFNWSWLMAAGFAPLLLSVLPCVAMCALGICMSRMTGASCSKQAAPQQGVETMSAPAAIQAQPEEGRNTTDA</sequence>
<dbReference type="KEGG" id="meso:BSQ44_25945"/>
<accession>A0A1L3SZW8</accession>
<proteinExistence type="predicted"/>
<keyword evidence="2" id="KW-0812">Transmembrane</keyword>
<dbReference type="Proteomes" id="UP000182840">
    <property type="component" value="Plasmid unnamed1"/>
</dbReference>
<feature type="transmembrane region" description="Helical" evidence="2">
    <location>
        <begin position="32"/>
        <end position="50"/>
    </location>
</feature>
<keyword evidence="4" id="KW-1185">Reference proteome</keyword>
<feature type="transmembrane region" description="Helical" evidence="2">
    <location>
        <begin position="56"/>
        <end position="76"/>
    </location>
</feature>